<feature type="region of interest" description="Disordered" evidence="1">
    <location>
        <begin position="248"/>
        <end position="274"/>
    </location>
</feature>
<protein>
    <submittedName>
        <fullName evidence="3">SEC14 cytosolic factor</fullName>
    </submittedName>
</protein>
<dbReference type="AlphaFoldDB" id="A8NS36"/>
<comment type="caution">
    <text evidence="3">The sequence shown here is derived from an EMBL/GenBank/DDBJ whole genome shotgun (WGS) entry which is preliminary data.</text>
</comment>
<dbReference type="SUPFAM" id="SSF52087">
    <property type="entry name" value="CRAL/TRIO domain"/>
    <property type="match status" value="1"/>
</dbReference>
<dbReference type="InterPro" id="IPR005197">
    <property type="entry name" value="Glyco_hydro_71"/>
</dbReference>
<dbReference type="OrthoDB" id="3257981at2759"/>
<dbReference type="InterPro" id="IPR051026">
    <property type="entry name" value="PI/PC_transfer"/>
</dbReference>
<dbReference type="SMART" id="SM00516">
    <property type="entry name" value="SEC14"/>
    <property type="match status" value="1"/>
</dbReference>
<dbReference type="Pfam" id="PF00650">
    <property type="entry name" value="CRAL_TRIO"/>
    <property type="match status" value="1"/>
</dbReference>
<dbReference type="Pfam" id="PF03659">
    <property type="entry name" value="Glyco_hydro_71"/>
    <property type="match status" value="1"/>
</dbReference>
<feature type="domain" description="CRAL-TRIO" evidence="2">
    <location>
        <begin position="82"/>
        <end position="244"/>
    </location>
</feature>
<dbReference type="InterPro" id="IPR036273">
    <property type="entry name" value="CRAL/TRIO_N_dom_sf"/>
</dbReference>
<gene>
    <name evidence="3" type="ORF">CC1G_03016</name>
</gene>
<dbReference type="SUPFAM" id="SSF46938">
    <property type="entry name" value="CRAL/TRIO N-terminal domain"/>
    <property type="match status" value="1"/>
</dbReference>
<dbReference type="Gene3D" id="1.10.8.20">
    <property type="entry name" value="N-terminal domain of phosphatidylinositol transfer protein sec14p"/>
    <property type="match status" value="1"/>
</dbReference>
<dbReference type="InterPro" id="IPR036865">
    <property type="entry name" value="CRAL-TRIO_dom_sf"/>
</dbReference>
<dbReference type="InterPro" id="IPR011074">
    <property type="entry name" value="CRAL/TRIO_N_dom"/>
</dbReference>
<dbReference type="PROSITE" id="PS50191">
    <property type="entry name" value="CRAL_TRIO"/>
    <property type="match status" value="1"/>
</dbReference>
<dbReference type="GO" id="GO:0051118">
    <property type="term" value="F:glucan endo-1,3-alpha-glucosidase activity"/>
    <property type="evidence" value="ECO:0007669"/>
    <property type="project" value="InterPro"/>
</dbReference>
<dbReference type="InterPro" id="IPR001251">
    <property type="entry name" value="CRAL-TRIO_dom"/>
</dbReference>
<evidence type="ECO:0000313" key="3">
    <source>
        <dbReference type="EMBL" id="EAU85993.2"/>
    </source>
</evidence>
<dbReference type="RefSeq" id="XP_001835928.2">
    <property type="nucleotide sequence ID" value="XM_001835876.2"/>
</dbReference>
<dbReference type="GeneID" id="6012465"/>
<reference evidence="3 4" key="1">
    <citation type="journal article" date="2010" name="Proc. Natl. Acad. Sci. U.S.A.">
        <title>Insights into evolution of multicellular fungi from the assembled chromosomes of the mushroom Coprinopsis cinerea (Coprinus cinereus).</title>
        <authorList>
            <person name="Stajich J.E."/>
            <person name="Wilke S.K."/>
            <person name="Ahren D."/>
            <person name="Au C.H."/>
            <person name="Birren B.W."/>
            <person name="Borodovsky M."/>
            <person name="Burns C."/>
            <person name="Canback B."/>
            <person name="Casselton L.A."/>
            <person name="Cheng C.K."/>
            <person name="Deng J."/>
            <person name="Dietrich F.S."/>
            <person name="Fargo D.C."/>
            <person name="Farman M.L."/>
            <person name="Gathman A.C."/>
            <person name="Goldberg J."/>
            <person name="Guigo R."/>
            <person name="Hoegger P.J."/>
            <person name="Hooker J.B."/>
            <person name="Huggins A."/>
            <person name="James T.Y."/>
            <person name="Kamada T."/>
            <person name="Kilaru S."/>
            <person name="Kodira C."/>
            <person name="Kues U."/>
            <person name="Kupfer D."/>
            <person name="Kwan H.S."/>
            <person name="Lomsadze A."/>
            <person name="Li W."/>
            <person name="Lilly W.W."/>
            <person name="Ma L.J."/>
            <person name="Mackey A.J."/>
            <person name="Manning G."/>
            <person name="Martin F."/>
            <person name="Muraguchi H."/>
            <person name="Natvig D.O."/>
            <person name="Palmerini H."/>
            <person name="Ramesh M.A."/>
            <person name="Rehmeyer C.J."/>
            <person name="Roe B.A."/>
            <person name="Shenoy N."/>
            <person name="Stanke M."/>
            <person name="Ter-Hovhannisyan V."/>
            <person name="Tunlid A."/>
            <person name="Velagapudi R."/>
            <person name="Vision T.J."/>
            <person name="Zeng Q."/>
            <person name="Zolan M.E."/>
            <person name="Pukkila P.J."/>
        </authorList>
    </citation>
    <scope>NUCLEOTIDE SEQUENCE [LARGE SCALE GENOMIC DNA]</scope>
    <source>
        <strain evidence="4">Okayama-7 / 130 / ATCC MYA-4618 / FGSC 9003</strain>
    </source>
</reference>
<sequence>MTFDQQQILRNFREELVAEGILHEGDTIGSDQTTLLRFLRARRYNIQLAKTQFRECQEWRQTVQGIGIDELYRRVDPFNYPERDVIFQSWPMWYHKTDKQGRPIHIQVVGEMGMRKLHKLCPPQKHWEAVLVICESLPRELLPAASRAAGKSIEKAFVIVDLKGFGFEQFWQMKSILRGALQISQNYYPDTMGKLVVINAPASFSKIWPVLRRWLSDDTAEKVEILGDNFAEILLEYVDAENLPITRSASTSPSSADSTVEPSQTSPASPTPTNASGKFVVAHHMVGNTFPYTKDDWLEDIQLAHASGIDGFALNTGREVWEPERIADAYQAALELGHDFKLFLSLDMASLPCNSHEDAAYLRRLVSQHASHPNQLMYNDKAFVSTFAGESCQFGHDNVVEGWKHQFTLHPELKERIYFVPSFFMDPARFGEFKDVMDGTFNWNSGWPIQVTTSFAREQLDKLAEAAPSESSRVGRLPLLANPLQRAFVFLADQHLYAKRWESLVESRDKFDIVQILTWNDFGESHYIGPIKGAQPNSEAWTDGMPHTAWLDLTSYYARAFKTGEYPKIEKDKIFMWSRPHSTEAESPDPVPKPDNFELMEDAIWAVVMTTKPSTVVLSTSPTSRTFFQVPAGVSKLSVPITPGGTMRGTIERDGAVIVDLHPSSEEFTFQGSPQSYNFNVFVASATAS</sequence>
<accession>A8NS36</accession>
<dbReference type="VEuPathDB" id="FungiDB:CC1G_03016"/>
<dbReference type="OMA" id="ITAYMQQ"/>
<dbReference type="EMBL" id="AACS02000008">
    <property type="protein sequence ID" value="EAU85993.2"/>
    <property type="molecule type" value="Genomic_DNA"/>
</dbReference>
<evidence type="ECO:0000256" key="1">
    <source>
        <dbReference type="SAM" id="MobiDB-lite"/>
    </source>
</evidence>
<dbReference type="eggNOG" id="KOG1471">
    <property type="taxonomic scope" value="Eukaryota"/>
</dbReference>
<dbReference type="HOGENOM" id="CLU_399559_0_0_1"/>
<name>A8NS36_COPC7</name>
<evidence type="ECO:0000313" key="4">
    <source>
        <dbReference type="Proteomes" id="UP000001861"/>
    </source>
</evidence>
<dbReference type="CDD" id="cd00170">
    <property type="entry name" value="SEC14"/>
    <property type="match status" value="1"/>
</dbReference>
<dbReference type="Gene3D" id="3.40.525.10">
    <property type="entry name" value="CRAL-TRIO lipid binding domain"/>
    <property type="match status" value="1"/>
</dbReference>
<dbReference type="SMART" id="SM01100">
    <property type="entry name" value="CRAL_TRIO_N"/>
    <property type="match status" value="1"/>
</dbReference>
<evidence type="ECO:0000259" key="2">
    <source>
        <dbReference type="PROSITE" id="PS50191"/>
    </source>
</evidence>
<organism evidence="3 4">
    <name type="scientific">Coprinopsis cinerea (strain Okayama-7 / 130 / ATCC MYA-4618 / FGSC 9003)</name>
    <name type="common">Inky cap fungus</name>
    <name type="synonym">Hormographiella aspergillata</name>
    <dbReference type="NCBI Taxonomy" id="240176"/>
    <lineage>
        <taxon>Eukaryota</taxon>
        <taxon>Fungi</taxon>
        <taxon>Dikarya</taxon>
        <taxon>Basidiomycota</taxon>
        <taxon>Agaricomycotina</taxon>
        <taxon>Agaricomycetes</taxon>
        <taxon>Agaricomycetidae</taxon>
        <taxon>Agaricales</taxon>
        <taxon>Agaricineae</taxon>
        <taxon>Psathyrellaceae</taxon>
        <taxon>Coprinopsis</taxon>
    </lineage>
</organism>
<dbReference type="Proteomes" id="UP000001861">
    <property type="component" value="Unassembled WGS sequence"/>
</dbReference>
<dbReference type="InParanoid" id="A8NS36"/>
<dbReference type="Gene3D" id="3.20.20.80">
    <property type="entry name" value="Glycosidases"/>
    <property type="match status" value="1"/>
</dbReference>
<dbReference type="CDD" id="cd11577">
    <property type="entry name" value="GH71"/>
    <property type="match status" value="1"/>
</dbReference>
<proteinExistence type="predicted"/>
<dbReference type="KEGG" id="cci:CC1G_03016"/>
<keyword evidence="4" id="KW-1185">Reference proteome</keyword>
<dbReference type="Pfam" id="PF03765">
    <property type="entry name" value="CRAL_TRIO_N"/>
    <property type="match status" value="1"/>
</dbReference>
<dbReference type="PANTHER" id="PTHR45657">
    <property type="entry name" value="CRAL-TRIO DOMAIN-CONTAINING PROTEIN YKL091C-RELATED"/>
    <property type="match status" value="1"/>
</dbReference>
<dbReference type="PANTHER" id="PTHR45657:SF1">
    <property type="entry name" value="CRAL-TRIO DOMAIN-CONTAINING PROTEIN YKL091C-RELATED"/>
    <property type="match status" value="1"/>
</dbReference>